<protein>
    <submittedName>
        <fullName evidence="1">Uncharacterized protein</fullName>
    </submittedName>
</protein>
<dbReference type="AlphaFoldDB" id="A0A2H0WPF8"/>
<comment type="caution">
    <text evidence="1">The sequence shown here is derived from an EMBL/GenBank/DDBJ whole genome shotgun (WGS) entry which is preliminary data.</text>
</comment>
<dbReference type="EMBL" id="PEZI01000045">
    <property type="protein sequence ID" value="PIS14511.1"/>
    <property type="molecule type" value="Genomic_DNA"/>
</dbReference>
<dbReference type="Proteomes" id="UP000230775">
    <property type="component" value="Unassembled WGS sequence"/>
</dbReference>
<sequence>MVKCPKDYFFYEAELMGERKKENPEEYVLKILKSLGLKIWSENQVYDFLMFCNNEIDEHFKLF</sequence>
<name>A0A2H0WPF8_9BACT</name>
<gene>
    <name evidence="1" type="ORF">COT64_02200</name>
</gene>
<proteinExistence type="predicted"/>
<accession>A0A2H0WPF8</accession>
<organism evidence="1 2">
    <name type="scientific">Candidatus Shapirobacteria bacterium CG09_land_8_20_14_0_10_39_12</name>
    <dbReference type="NCBI Taxonomy" id="1974885"/>
    <lineage>
        <taxon>Bacteria</taxon>
        <taxon>Candidatus Shapironibacteriota</taxon>
    </lineage>
</organism>
<evidence type="ECO:0000313" key="1">
    <source>
        <dbReference type="EMBL" id="PIS14511.1"/>
    </source>
</evidence>
<reference evidence="2" key="1">
    <citation type="submission" date="2017-09" db="EMBL/GenBank/DDBJ databases">
        <title>Depth-based differentiation of microbial function through sediment-hosted aquifers and enrichment of novel symbionts in the deep terrestrial subsurface.</title>
        <authorList>
            <person name="Probst A.J."/>
            <person name="Ladd B."/>
            <person name="Jarett J.K."/>
            <person name="Geller-Mcgrath D.E."/>
            <person name="Sieber C.M.K."/>
            <person name="Emerson J.B."/>
            <person name="Anantharaman K."/>
            <person name="Thomas B.C."/>
            <person name="Malmstrom R."/>
            <person name="Stieglmeier M."/>
            <person name="Klingl A."/>
            <person name="Woyke T."/>
            <person name="Ryan C.M."/>
            <person name="Banfield J.F."/>
        </authorList>
    </citation>
    <scope>NUCLEOTIDE SEQUENCE [LARGE SCALE GENOMIC DNA]</scope>
</reference>
<evidence type="ECO:0000313" key="2">
    <source>
        <dbReference type="Proteomes" id="UP000230775"/>
    </source>
</evidence>